<dbReference type="Proteomes" id="UP000826234">
    <property type="component" value="Unassembled WGS sequence"/>
</dbReference>
<dbReference type="InterPro" id="IPR050177">
    <property type="entry name" value="Lipid_A_modif_metabolic_enz"/>
</dbReference>
<evidence type="ECO:0000256" key="3">
    <source>
        <dbReference type="SAM" id="MobiDB-lite"/>
    </source>
</evidence>
<dbReference type="PANTHER" id="PTHR43245:SF51">
    <property type="entry name" value="SHORT CHAIN DEHYDROGENASE_REDUCTASE FAMILY 42E, MEMBER 2"/>
    <property type="match status" value="1"/>
</dbReference>
<evidence type="ECO:0000256" key="4">
    <source>
        <dbReference type="SAM" id="Phobius"/>
    </source>
</evidence>
<feature type="compositionally biased region" description="Low complexity" evidence="3">
    <location>
        <begin position="92"/>
        <end position="101"/>
    </location>
</feature>
<feature type="transmembrane region" description="Helical" evidence="4">
    <location>
        <begin position="493"/>
        <end position="514"/>
    </location>
</feature>
<dbReference type="PANTHER" id="PTHR43245">
    <property type="entry name" value="BIFUNCTIONAL POLYMYXIN RESISTANCE PROTEIN ARNA"/>
    <property type="match status" value="1"/>
</dbReference>
<keyword evidence="2" id="KW-0560">Oxidoreductase</keyword>
<dbReference type="Gene3D" id="3.40.50.720">
    <property type="entry name" value="NAD(P)-binding Rossmann-like Domain"/>
    <property type="match status" value="1"/>
</dbReference>
<dbReference type="SUPFAM" id="SSF51735">
    <property type="entry name" value="NAD(P)-binding Rossmann-fold domains"/>
    <property type="match status" value="1"/>
</dbReference>
<reference evidence="6 7" key="1">
    <citation type="journal article" date="2022" name="Gigascience">
        <title>A chromosome-level genome assembly and annotation of the desert horned lizard, Phrynosoma platyrhinos, provides insight into chromosomal rearrangements among reptiles.</title>
        <authorList>
            <person name="Koochekian N."/>
            <person name="Ascanio A."/>
            <person name="Farleigh K."/>
            <person name="Card D.C."/>
            <person name="Schield D.R."/>
            <person name="Castoe T.A."/>
            <person name="Jezkova T."/>
        </authorList>
    </citation>
    <scope>NUCLEOTIDE SEQUENCE [LARGE SCALE GENOMIC DNA]</scope>
    <source>
        <strain evidence="6">NK-2021</strain>
    </source>
</reference>
<gene>
    <name evidence="6" type="ORF">JD844_009935</name>
</gene>
<comment type="similarity">
    <text evidence="1">Belongs to the 3-beta-HSD family.</text>
</comment>
<feature type="region of interest" description="Disordered" evidence="3">
    <location>
        <begin position="79"/>
        <end position="128"/>
    </location>
</feature>
<comment type="caution">
    <text evidence="6">The sequence shown here is derived from an EMBL/GenBank/DDBJ whole genome shotgun (WGS) entry which is preliminary data.</text>
</comment>
<dbReference type="InterPro" id="IPR002225">
    <property type="entry name" value="3Beta_OHSteriod_DH/Estase"/>
</dbReference>
<dbReference type="Pfam" id="PF01073">
    <property type="entry name" value="3Beta_HSD"/>
    <property type="match status" value="1"/>
</dbReference>
<dbReference type="EMBL" id="JAIPUX010000439">
    <property type="protein sequence ID" value="KAH0628589.1"/>
    <property type="molecule type" value="Genomic_DNA"/>
</dbReference>
<name>A0ABQ7TFS3_PHRPL</name>
<feature type="compositionally biased region" description="Polar residues" evidence="3">
    <location>
        <begin position="117"/>
        <end position="126"/>
    </location>
</feature>
<proteinExistence type="inferred from homology"/>
<evidence type="ECO:0000259" key="5">
    <source>
        <dbReference type="Pfam" id="PF01073"/>
    </source>
</evidence>
<evidence type="ECO:0000313" key="7">
    <source>
        <dbReference type="Proteomes" id="UP000826234"/>
    </source>
</evidence>
<keyword evidence="4" id="KW-0472">Membrane</keyword>
<dbReference type="InterPro" id="IPR036291">
    <property type="entry name" value="NAD(P)-bd_dom_sf"/>
</dbReference>
<evidence type="ECO:0000313" key="6">
    <source>
        <dbReference type="EMBL" id="KAH0628589.1"/>
    </source>
</evidence>
<protein>
    <recommendedName>
        <fullName evidence="5">3-beta hydroxysteroid dehydrogenase/isomerase domain-containing protein</fullName>
    </recommendedName>
</protein>
<keyword evidence="4" id="KW-0812">Transmembrane</keyword>
<keyword evidence="7" id="KW-1185">Reference proteome</keyword>
<organism evidence="6 7">
    <name type="scientific">Phrynosoma platyrhinos</name>
    <name type="common">Desert horned lizard</name>
    <dbReference type="NCBI Taxonomy" id="52577"/>
    <lineage>
        <taxon>Eukaryota</taxon>
        <taxon>Metazoa</taxon>
        <taxon>Chordata</taxon>
        <taxon>Craniata</taxon>
        <taxon>Vertebrata</taxon>
        <taxon>Euteleostomi</taxon>
        <taxon>Lepidosauria</taxon>
        <taxon>Squamata</taxon>
        <taxon>Bifurcata</taxon>
        <taxon>Unidentata</taxon>
        <taxon>Episquamata</taxon>
        <taxon>Toxicofera</taxon>
        <taxon>Iguania</taxon>
        <taxon>Phrynosomatidae</taxon>
        <taxon>Phrynosomatinae</taxon>
        <taxon>Phrynosoma</taxon>
    </lineage>
</organism>
<feature type="domain" description="3-beta hydroxysteroid dehydrogenase/isomerase" evidence="5">
    <location>
        <begin position="214"/>
        <end position="493"/>
    </location>
</feature>
<evidence type="ECO:0000256" key="2">
    <source>
        <dbReference type="ARBA" id="ARBA00023002"/>
    </source>
</evidence>
<accession>A0ABQ7TFS3</accession>
<keyword evidence="4" id="KW-1133">Transmembrane helix</keyword>
<evidence type="ECO:0000256" key="1">
    <source>
        <dbReference type="ARBA" id="ARBA00009219"/>
    </source>
</evidence>
<sequence>MEPHPPLLLLLSSSRSLELGLLCHQRRSQCWRVVMEDRTPPSAAVAAELLWEPGAWLVLPLEKKPVLASFYGGRNPALRYSPELEPQPPQPGSSQQEIPSPLEEDGSPPIAQKSRSRTMNQDSATSADLYPLRQPHWWNSVAEELEDKTWSMDMDEGEDMDVVQEVGLEEAEELWDGTSVPNVATKDTGGEKLRIGTNTMGLQRTMALAGMRCLVTGAGGFLGQRIVCQMLEEEEGPAEVRALDRAISLETRRALAKVKTNTLLTIIEGDIRDAASLQTAVQGITLVIHTACIIDTLGFIDKHILWDVNVRGTQLLLESCLRNNVPYFIYTSSIEVTGPNSRGDPIYDGDEETVYQSTQSFPYAETKKEAEKSVLEMDGLPLKDGSSFVTCALRSMYIYGEGSLFLQRHLDQSIQNNHIFLRLSQKEALVNPAYVGNVAWAHIQAAKAMKDPEKVKQIRGQFYFISDDTPHVSYSDLNYELTKELGFSIEPKLAMPLVIFYWYALLLEVVSFLLHPFVRYTPSINRCLVTLLNTPFSFSYRKAQRDFGYVPRYKWEEAKQQTSQWIAKITPLRTAYLKNKTS</sequence>